<protein>
    <submittedName>
        <fullName evidence="1">Putative ORFan</fullName>
    </submittedName>
</protein>
<proteinExistence type="predicted"/>
<dbReference type="KEGG" id="vg:80516976"/>
<dbReference type="RefSeq" id="YP_010780285.1">
    <property type="nucleotide sequence ID" value="NC_075038.1"/>
</dbReference>
<accession>A0A6N1NKF5</accession>
<reference evidence="1" key="2">
    <citation type="journal article" date="2018" name="Nat. Commun.">
        <title>Tailed giant Tupanvirus possesses the most complete translational apparatus of the known virosphere.</title>
        <authorList>
            <person name="Abrahao J."/>
            <person name="Silva L."/>
            <person name="Silva L.S."/>
            <person name="Khalil J.Y.B."/>
            <person name="Rodrigues R."/>
            <person name="Arantes T."/>
            <person name="Assis F."/>
            <person name="Boratto P."/>
            <person name="Andrade M."/>
            <person name="Kroon E.G."/>
            <person name="Ribeiro B."/>
            <person name="Bergier I."/>
            <person name="Seligmann H."/>
            <person name="Ghigo E."/>
            <person name="Colson P."/>
            <person name="Levasseur A."/>
            <person name="Kroemer G."/>
            <person name="Raoult D."/>
            <person name="La Scola B."/>
        </authorList>
    </citation>
    <scope>NUCLEOTIDE SEQUENCE [LARGE SCALE GENOMIC DNA]</scope>
    <source>
        <strain evidence="1">Deep ocean</strain>
    </source>
</reference>
<reference evidence="1" key="1">
    <citation type="submission" date="2017-06" db="EMBL/GenBank/DDBJ databases">
        <authorList>
            <person name="Assis F.L."/>
            <person name="Abrahao J.S."/>
            <person name="Silva L."/>
            <person name="Khalil J.B."/>
            <person name="Rodrigues R."/>
            <person name="Silva L.S."/>
            <person name="Boratto P."/>
            <person name="Andrade M."/>
            <person name="Kroon E.G."/>
            <person name="Ribeiro B."/>
            <person name="Bergier I."/>
            <person name="Seligmann H."/>
            <person name="Ghigo E."/>
            <person name="Colson P."/>
            <person name="Levasseur A."/>
            <person name="Raoult D."/>
            <person name="Scola B.L."/>
        </authorList>
    </citation>
    <scope>NUCLEOTIDE SEQUENCE</scope>
    <source>
        <strain evidence="1">Deep ocean</strain>
    </source>
</reference>
<organism evidence="1">
    <name type="scientific">Tupanvirus deep ocean</name>
    <dbReference type="NCBI Taxonomy" id="2126984"/>
    <lineage>
        <taxon>Viruses</taxon>
        <taxon>Varidnaviria</taxon>
        <taxon>Bamfordvirae</taxon>
        <taxon>Nucleocytoviricota</taxon>
        <taxon>Megaviricetes</taxon>
        <taxon>Imitervirales</taxon>
        <taxon>Mimiviridae</taxon>
        <taxon>Megamimivirinae</taxon>
        <taxon>Tupanvirus</taxon>
        <taxon>Tupanvirus altamarinense</taxon>
    </lineage>
</organism>
<evidence type="ECO:0000313" key="1">
    <source>
        <dbReference type="EMBL" id="QKU33677.1"/>
    </source>
</evidence>
<sequence length="78" mass="8807">MSIDGHVVEMILYPACEEHDTNIVAIGIFEHVKENAKPDTESKLKSIMRHGILKKKFTNKFGKIPTFMVIPNDCNCCS</sequence>
<dbReference type="GeneID" id="80516976"/>
<name>A0A6N1NKF5_9VIRU</name>
<dbReference type="EMBL" id="MF405918">
    <property type="protein sequence ID" value="QKU33677.1"/>
    <property type="molecule type" value="Genomic_DNA"/>
</dbReference>